<name>A0A418Y214_9GAMM</name>
<evidence type="ECO:0000256" key="1">
    <source>
        <dbReference type="ARBA" id="ARBA00004141"/>
    </source>
</evidence>
<dbReference type="Pfam" id="PF09685">
    <property type="entry name" value="MamF_MmsF"/>
    <property type="match status" value="1"/>
</dbReference>
<dbReference type="OrthoDB" id="9808930at2"/>
<reference evidence="7 8" key="1">
    <citation type="submission" date="2018-09" db="EMBL/GenBank/DDBJ databases">
        <title>Alcanivorax profundi sp. nov., isolated from 1000 m-depth seawater of the Mariana Trench.</title>
        <authorList>
            <person name="Liu J."/>
        </authorList>
    </citation>
    <scope>NUCLEOTIDE SEQUENCE [LARGE SCALE GENOMIC DNA]</scope>
    <source>
        <strain evidence="7 8">MTEO17</strain>
    </source>
</reference>
<evidence type="ECO:0000256" key="5">
    <source>
        <dbReference type="SAM" id="MobiDB-lite"/>
    </source>
</evidence>
<feature type="region of interest" description="Disordered" evidence="5">
    <location>
        <begin position="1"/>
        <end position="20"/>
    </location>
</feature>
<dbReference type="Proteomes" id="UP000283734">
    <property type="component" value="Unassembled WGS sequence"/>
</dbReference>
<comment type="subcellular location">
    <subcellularLocation>
        <location evidence="1">Membrane</location>
        <topology evidence="1">Multi-pass membrane protein</topology>
    </subcellularLocation>
</comment>
<proteinExistence type="predicted"/>
<feature type="compositionally biased region" description="Polar residues" evidence="5">
    <location>
        <begin position="1"/>
        <end position="11"/>
    </location>
</feature>
<dbReference type="RefSeq" id="WP_022984475.1">
    <property type="nucleotide sequence ID" value="NZ_CAXGPP010000062.1"/>
</dbReference>
<evidence type="ECO:0000256" key="2">
    <source>
        <dbReference type="ARBA" id="ARBA00022692"/>
    </source>
</evidence>
<feature type="transmembrane region" description="Helical" evidence="6">
    <location>
        <begin position="71"/>
        <end position="91"/>
    </location>
</feature>
<dbReference type="EMBL" id="QYYA01000001">
    <property type="protein sequence ID" value="RJG19584.1"/>
    <property type="molecule type" value="Genomic_DNA"/>
</dbReference>
<evidence type="ECO:0000256" key="6">
    <source>
        <dbReference type="SAM" id="Phobius"/>
    </source>
</evidence>
<feature type="transmembrane region" description="Helical" evidence="6">
    <location>
        <begin position="97"/>
        <end position="117"/>
    </location>
</feature>
<protein>
    <submittedName>
        <fullName evidence="7">DUF4870 domain-containing protein</fullName>
    </submittedName>
</protein>
<organism evidence="7 8">
    <name type="scientific">Alcanivorax profundi</name>
    <dbReference type="NCBI Taxonomy" id="2338368"/>
    <lineage>
        <taxon>Bacteria</taxon>
        <taxon>Pseudomonadati</taxon>
        <taxon>Pseudomonadota</taxon>
        <taxon>Gammaproteobacteria</taxon>
        <taxon>Oceanospirillales</taxon>
        <taxon>Alcanivoracaceae</taxon>
        <taxon>Alcanivorax</taxon>
    </lineage>
</organism>
<keyword evidence="4 6" id="KW-0472">Membrane</keyword>
<evidence type="ECO:0000256" key="3">
    <source>
        <dbReference type="ARBA" id="ARBA00022989"/>
    </source>
</evidence>
<comment type="caution">
    <text evidence="7">The sequence shown here is derived from an EMBL/GenBank/DDBJ whole genome shotgun (WGS) entry which is preliminary data.</text>
</comment>
<sequence>MTENEQSQSGAEPQGPSKEECSQAMGCHLLSLIGLVIPFGSLIGPLVMWLVKKDESSFVDDQGKEAVNFNITMLIAFFVAFLLMFVAIGAVLMPVLFIFWVVMVIIAGLKANDGVAYRYPFTLRLIK</sequence>
<accession>A0A418Y214</accession>
<gene>
    <name evidence="7" type="ORF">D4A39_01615</name>
</gene>
<feature type="transmembrane region" description="Helical" evidence="6">
    <location>
        <begin position="29"/>
        <end position="51"/>
    </location>
</feature>
<dbReference type="InterPro" id="IPR019109">
    <property type="entry name" value="MamF_MmsF"/>
</dbReference>
<evidence type="ECO:0000256" key="4">
    <source>
        <dbReference type="ARBA" id="ARBA00023136"/>
    </source>
</evidence>
<dbReference type="AlphaFoldDB" id="A0A418Y214"/>
<keyword evidence="3 6" id="KW-1133">Transmembrane helix</keyword>
<keyword evidence="2 6" id="KW-0812">Transmembrane</keyword>
<evidence type="ECO:0000313" key="8">
    <source>
        <dbReference type="Proteomes" id="UP000283734"/>
    </source>
</evidence>
<keyword evidence="8" id="KW-1185">Reference proteome</keyword>
<evidence type="ECO:0000313" key="7">
    <source>
        <dbReference type="EMBL" id="RJG19584.1"/>
    </source>
</evidence>